<keyword evidence="2" id="KW-1003">Cell membrane</keyword>
<evidence type="ECO:0000256" key="6">
    <source>
        <dbReference type="SAM" id="Phobius"/>
    </source>
</evidence>
<reference evidence="8 9" key="1">
    <citation type="submission" date="2018-06" db="EMBL/GenBank/DDBJ databases">
        <title>Genomic Encyclopedia of Type Strains, Phase III (KMG-III): the genomes of soil and plant-associated and newly described type strains.</title>
        <authorList>
            <person name="Whitman W."/>
        </authorList>
    </citation>
    <scope>NUCLEOTIDE SEQUENCE [LARGE SCALE GENOMIC DNA]</scope>
    <source>
        <strain evidence="8 9">CECT 9025</strain>
    </source>
</reference>
<organism evidence="8 9">
    <name type="scientific">Pseudoroseicyclus aestuarii</name>
    <dbReference type="NCBI Taxonomy" id="1795041"/>
    <lineage>
        <taxon>Bacteria</taxon>
        <taxon>Pseudomonadati</taxon>
        <taxon>Pseudomonadota</taxon>
        <taxon>Alphaproteobacteria</taxon>
        <taxon>Rhodobacterales</taxon>
        <taxon>Paracoccaceae</taxon>
        <taxon>Pseudoroseicyclus</taxon>
    </lineage>
</organism>
<dbReference type="Gene3D" id="3.90.550.10">
    <property type="entry name" value="Spore Coat Polysaccharide Biosynthesis Protein SpsA, Chain A"/>
    <property type="match status" value="1"/>
</dbReference>
<evidence type="ECO:0000256" key="5">
    <source>
        <dbReference type="ARBA" id="ARBA00023136"/>
    </source>
</evidence>
<dbReference type="InterPro" id="IPR029044">
    <property type="entry name" value="Nucleotide-diphossugar_trans"/>
</dbReference>
<dbReference type="Pfam" id="PF00535">
    <property type="entry name" value="Glycos_transf_2"/>
    <property type="match status" value="1"/>
</dbReference>
<name>A0A318T008_9RHOB</name>
<dbReference type="InterPro" id="IPR001173">
    <property type="entry name" value="Glyco_trans_2-like"/>
</dbReference>
<keyword evidence="9" id="KW-1185">Reference proteome</keyword>
<feature type="transmembrane region" description="Helical" evidence="6">
    <location>
        <begin position="338"/>
        <end position="356"/>
    </location>
</feature>
<evidence type="ECO:0000313" key="9">
    <source>
        <dbReference type="Proteomes" id="UP000248311"/>
    </source>
</evidence>
<dbReference type="PANTHER" id="PTHR43646:SF2">
    <property type="entry name" value="GLYCOSYLTRANSFERASE 2-LIKE DOMAIN-CONTAINING PROTEIN"/>
    <property type="match status" value="1"/>
</dbReference>
<dbReference type="GO" id="GO:0016757">
    <property type="term" value="F:glycosyltransferase activity"/>
    <property type="evidence" value="ECO:0007669"/>
    <property type="project" value="UniProtKB-KW"/>
</dbReference>
<keyword evidence="3" id="KW-0328">Glycosyltransferase</keyword>
<dbReference type="EMBL" id="QJTE01000001">
    <property type="protein sequence ID" value="PYE85959.1"/>
    <property type="molecule type" value="Genomic_DNA"/>
</dbReference>
<evidence type="ECO:0000256" key="3">
    <source>
        <dbReference type="ARBA" id="ARBA00022676"/>
    </source>
</evidence>
<evidence type="ECO:0000256" key="2">
    <source>
        <dbReference type="ARBA" id="ARBA00022475"/>
    </source>
</evidence>
<gene>
    <name evidence="8" type="ORF">DFP88_101633</name>
</gene>
<evidence type="ECO:0000256" key="4">
    <source>
        <dbReference type="ARBA" id="ARBA00022679"/>
    </source>
</evidence>
<dbReference type="GO" id="GO:0005886">
    <property type="term" value="C:plasma membrane"/>
    <property type="evidence" value="ECO:0007669"/>
    <property type="project" value="UniProtKB-SubCell"/>
</dbReference>
<evidence type="ECO:0000313" key="8">
    <source>
        <dbReference type="EMBL" id="PYE85959.1"/>
    </source>
</evidence>
<dbReference type="Proteomes" id="UP000248311">
    <property type="component" value="Unassembled WGS sequence"/>
</dbReference>
<sequence>MILMLTVLAGLCCALAAFFALMAALNLLVFRAPPPAAPGAGPRVTVLIPARDEAATIGAAIDAVLASRGVVLRVLVLDDGSTDGTAGIVRRRAEADPRLRLISGSGLPKGWNGKQHACWQLAQAAEDPLLVFVDADVRLAPDALARMAAGLEARDLDLLSGFPRQSTGSLAEDLIVPQILVLLLGYLPLPIARRRGDIGLAAGCGQLMAVRREAYLRSGGHRAFAASMHDGLQLPRLLRRHGYRTDICDAAPLAVCRMYDGWAQVWSGFSKNATEGMATPVALPIWTLLLGGGHVLPCLLAPLAWAAGAGSALSLSLIAVALVLAARAGIALRGRQNLRSVLLHPLGVALSLAIQWRALMTARAGRQVQWRGRHYDAG</sequence>
<keyword evidence="6" id="KW-0812">Transmembrane</keyword>
<protein>
    <submittedName>
        <fullName evidence="8">Cellulose synthase/poly-beta-1,6-N-acetylglucosamine synthase-like glycosyltransferase</fullName>
    </submittedName>
</protein>
<evidence type="ECO:0000256" key="1">
    <source>
        <dbReference type="ARBA" id="ARBA00004236"/>
    </source>
</evidence>
<comment type="caution">
    <text evidence="8">The sequence shown here is derived from an EMBL/GenBank/DDBJ whole genome shotgun (WGS) entry which is preliminary data.</text>
</comment>
<keyword evidence="6" id="KW-1133">Transmembrane helix</keyword>
<dbReference type="OrthoDB" id="8416156at2"/>
<proteinExistence type="predicted"/>
<keyword evidence="4 8" id="KW-0808">Transferase</keyword>
<accession>A0A318T008</accession>
<keyword evidence="5 6" id="KW-0472">Membrane</keyword>
<dbReference type="PANTHER" id="PTHR43646">
    <property type="entry name" value="GLYCOSYLTRANSFERASE"/>
    <property type="match status" value="1"/>
</dbReference>
<dbReference type="AlphaFoldDB" id="A0A318T008"/>
<dbReference type="SUPFAM" id="SSF53448">
    <property type="entry name" value="Nucleotide-diphospho-sugar transferases"/>
    <property type="match status" value="1"/>
</dbReference>
<evidence type="ECO:0000259" key="7">
    <source>
        <dbReference type="Pfam" id="PF00535"/>
    </source>
</evidence>
<comment type="subcellular location">
    <subcellularLocation>
        <location evidence="1">Cell membrane</location>
    </subcellularLocation>
</comment>
<dbReference type="CDD" id="cd00761">
    <property type="entry name" value="Glyco_tranf_GTA_type"/>
    <property type="match status" value="1"/>
</dbReference>
<feature type="domain" description="Glycosyltransferase 2-like" evidence="7">
    <location>
        <begin position="45"/>
        <end position="215"/>
    </location>
</feature>
<feature type="transmembrane region" description="Helical" evidence="6">
    <location>
        <begin position="303"/>
        <end position="326"/>
    </location>
</feature>